<dbReference type="PATRIC" id="fig|1189611.3.peg.3687"/>
<sequence>MWPPHFEGSEPLASGFFAMPPRQRVRIGPWRQFGYHCSESRLIPKDAEARTRNPPMRGAGHPAVYPCGHGFDRADDTMFFGRLFTFPIVLDAVAFLASSERASAREAAERAAMETLNVGVF</sequence>
<accession>I5BSR8</accession>
<evidence type="ECO:0000313" key="2">
    <source>
        <dbReference type="Proteomes" id="UP000004622"/>
    </source>
</evidence>
<reference evidence="1 2" key="1">
    <citation type="journal article" date="2012" name="J. Bacteriol.">
        <title>Genome Sequence of Nitratireductor aquibiodomus Strain RA22.</title>
        <authorList>
            <person name="Singh A."/>
            <person name="Jangir P.K."/>
            <person name="Kumari C."/>
            <person name="Sharma R."/>
        </authorList>
    </citation>
    <scope>NUCLEOTIDE SEQUENCE [LARGE SCALE GENOMIC DNA]</scope>
    <source>
        <strain evidence="1 2">RA22</strain>
    </source>
</reference>
<organism evidence="1 2">
    <name type="scientific">Nitratireductor aquibiodomus RA22</name>
    <dbReference type="NCBI Taxonomy" id="1189611"/>
    <lineage>
        <taxon>Bacteria</taxon>
        <taxon>Pseudomonadati</taxon>
        <taxon>Pseudomonadota</taxon>
        <taxon>Alphaproteobacteria</taxon>
        <taxon>Hyphomicrobiales</taxon>
        <taxon>Phyllobacteriaceae</taxon>
        <taxon>Nitratireductor</taxon>
    </lineage>
</organism>
<gene>
    <name evidence="1" type="ORF">A33O_18259</name>
</gene>
<dbReference type="EMBL" id="AJXZ01000049">
    <property type="protein sequence ID" value="EIM72620.1"/>
    <property type="molecule type" value="Genomic_DNA"/>
</dbReference>
<protein>
    <submittedName>
        <fullName evidence="1">Uncharacterized protein</fullName>
    </submittedName>
</protein>
<proteinExistence type="predicted"/>
<dbReference type="Proteomes" id="UP000004622">
    <property type="component" value="Unassembled WGS sequence"/>
</dbReference>
<evidence type="ECO:0000313" key="1">
    <source>
        <dbReference type="EMBL" id="EIM72620.1"/>
    </source>
</evidence>
<dbReference type="AlphaFoldDB" id="I5BSR8"/>
<comment type="caution">
    <text evidence="1">The sequence shown here is derived from an EMBL/GenBank/DDBJ whole genome shotgun (WGS) entry which is preliminary data.</text>
</comment>
<name>I5BSR8_9HYPH</name>